<feature type="transmembrane region" description="Helical" evidence="5">
    <location>
        <begin position="138"/>
        <end position="159"/>
    </location>
</feature>
<dbReference type="EMBL" id="CP012559">
    <property type="protein sequence ID" value="ALB27953.1"/>
    <property type="molecule type" value="Genomic_DNA"/>
</dbReference>
<accession>A0A0K2L9S5</accession>
<evidence type="ECO:0000313" key="7">
    <source>
        <dbReference type="EMBL" id="ALB27953.1"/>
    </source>
</evidence>
<dbReference type="GO" id="GO:0043190">
    <property type="term" value="C:ATP-binding cassette (ABC) transporter complex"/>
    <property type="evidence" value="ECO:0007669"/>
    <property type="project" value="InterPro"/>
</dbReference>
<evidence type="ECO:0000256" key="3">
    <source>
        <dbReference type="ARBA" id="ARBA00022989"/>
    </source>
</evidence>
<dbReference type="InterPro" id="IPR051784">
    <property type="entry name" value="Nod_factor_ABC_transporter"/>
</dbReference>
<evidence type="ECO:0000256" key="1">
    <source>
        <dbReference type="ARBA" id="ARBA00004141"/>
    </source>
</evidence>
<keyword evidence="4 5" id="KW-0472">Membrane</keyword>
<dbReference type="Pfam" id="PF01061">
    <property type="entry name" value="ABC2_membrane"/>
    <property type="match status" value="1"/>
</dbReference>
<dbReference type="PANTHER" id="PTHR43229">
    <property type="entry name" value="NODULATION PROTEIN J"/>
    <property type="match status" value="1"/>
</dbReference>
<dbReference type="PANTHER" id="PTHR43229:SF2">
    <property type="entry name" value="NODULATION PROTEIN J"/>
    <property type="match status" value="1"/>
</dbReference>
<reference evidence="7 8" key="1">
    <citation type="submission" date="2015-08" db="EMBL/GenBank/DDBJ databases">
        <title>Genomic sequence of Lactobacillus heilongjiangensis DSM 28069, isolated from Chinese traditional pickle.</title>
        <authorList>
            <person name="Jiang X."/>
            <person name="Zheng B."/>
            <person name="Cheng H."/>
        </authorList>
    </citation>
    <scope>NUCLEOTIDE SEQUENCE [LARGE SCALE GENOMIC DNA]</scope>
    <source>
        <strain evidence="7 8">DSM 28069</strain>
    </source>
</reference>
<dbReference type="RefSeq" id="WP_041499150.1">
    <property type="nucleotide sequence ID" value="NZ_BJDV01000004.1"/>
</dbReference>
<protein>
    <recommendedName>
        <fullName evidence="6">ABC-2 type transporter transmembrane domain-containing protein</fullName>
    </recommendedName>
</protein>
<keyword evidence="8" id="KW-1185">Reference proteome</keyword>
<keyword evidence="2 5" id="KW-0812">Transmembrane</keyword>
<evidence type="ECO:0000256" key="5">
    <source>
        <dbReference type="SAM" id="Phobius"/>
    </source>
</evidence>
<feature type="domain" description="ABC-2 type transporter transmembrane" evidence="6">
    <location>
        <begin position="7"/>
        <end position="203"/>
    </location>
</feature>
<sequence length="253" mass="28675">MSSFIYQVQINFKRIILRNKRFFFFDIVLPILFYILYSKIFVGNAAQTELKVWQLNYLISMIIYGCLLGSTITVANTLLEDQTSHFDTLSRLTPLPRWKYYLSRVIIFLLLNLIAAVGICITGILINHLSLPIKTWSFIILATIIGTIPLIFIGILISLSGNPATVNLLNNLVTFPLAIISGLWMPINAMPKWLQSIGKLTPTFQLSNIDKALLNSKSIDISSIIGIILWFLILIVGTLLVIKYQKHRELTFA</sequence>
<name>A0A0K2L9S5_9LACO</name>
<evidence type="ECO:0000256" key="4">
    <source>
        <dbReference type="ARBA" id="ARBA00023136"/>
    </source>
</evidence>
<evidence type="ECO:0000313" key="8">
    <source>
        <dbReference type="Proteomes" id="UP000061546"/>
    </source>
</evidence>
<feature type="transmembrane region" description="Helical" evidence="5">
    <location>
        <begin position="168"/>
        <end position="187"/>
    </location>
</feature>
<comment type="subcellular location">
    <subcellularLocation>
        <location evidence="1">Membrane</location>
        <topology evidence="1">Multi-pass membrane protein</topology>
    </subcellularLocation>
</comment>
<dbReference type="InterPro" id="IPR013525">
    <property type="entry name" value="ABC2_TM"/>
</dbReference>
<feature type="transmembrane region" description="Helical" evidence="5">
    <location>
        <begin position="57"/>
        <end position="79"/>
    </location>
</feature>
<feature type="transmembrane region" description="Helical" evidence="5">
    <location>
        <begin position="100"/>
        <end position="126"/>
    </location>
</feature>
<feature type="transmembrane region" description="Helical" evidence="5">
    <location>
        <begin position="21"/>
        <end position="37"/>
    </location>
</feature>
<dbReference type="PIRSF" id="PIRSF006648">
    <property type="entry name" value="DrrB"/>
    <property type="match status" value="1"/>
</dbReference>
<evidence type="ECO:0000259" key="6">
    <source>
        <dbReference type="Pfam" id="PF01061"/>
    </source>
</evidence>
<dbReference type="Proteomes" id="UP000061546">
    <property type="component" value="Chromosome"/>
</dbReference>
<dbReference type="AlphaFoldDB" id="A0A0K2L9S5"/>
<dbReference type="KEGG" id="lhi:JP39_00375"/>
<dbReference type="GO" id="GO:0140359">
    <property type="term" value="F:ABC-type transporter activity"/>
    <property type="evidence" value="ECO:0007669"/>
    <property type="project" value="InterPro"/>
</dbReference>
<organism evidence="7 8">
    <name type="scientific">Companilactobacillus heilongjiangensis</name>
    <dbReference type="NCBI Taxonomy" id="1074467"/>
    <lineage>
        <taxon>Bacteria</taxon>
        <taxon>Bacillati</taxon>
        <taxon>Bacillota</taxon>
        <taxon>Bacilli</taxon>
        <taxon>Lactobacillales</taxon>
        <taxon>Lactobacillaceae</taxon>
        <taxon>Companilactobacillus</taxon>
    </lineage>
</organism>
<dbReference type="OrthoDB" id="63188at2"/>
<feature type="transmembrane region" description="Helical" evidence="5">
    <location>
        <begin position="221"/>
        <end position="242"/>
    </location>
</feature>
<evidence type="ECO:0000256" key="2">
    <source>
        <dbReference type="ARBA" id="ARBA00022692"/>
    </source>
</evidence>
<dbReference type="STRING" id="1074467.JP39_00375"/>
<dbReference type="InterPro" id="IPR000412">
    <property type="entry name" value="ABC_2_transport"/>
</dbReference>
<keyword evidence="3 5" id="KW-1133">Transmembrane helix</keyword>
<proteinExistence type="predicted"/>
<gene>
    <name evidence="7" type="ORF">JP39_00375</name>
</gene>